<dbReference type="Proteomes" id="UP000433181">
    <property type="component" value="Unassembled WGS sequence"/>
</dbReference>
<dbReference type="Pfam" id="PF00990">
    <property type="entry name" value="GGDEF"/>
    <property type="match status" value="1"/>
</dbReference>
<dbReference type="EMBL" id="VUNR01000020">
    <property type="protein sequence ID" value="MSU09311.1"/>
    <property type="molecule type" value="Genomic_DNA"/>
</dbReference>
<sequence>MDRSDELKTKEFAEATVMAIFRSAVAAFYIDVQHDWFRCVRWSSKIPMEFPQDGLYSTAIATFITAMIPDSHRADLQLKISCEYIRNHVNKETPEFGIKVPVRVKNNERWLNFFVTLVDMECGMPHHVVLSARDITKEHLAEQKRYELISQLRSETSQHDRAIEQQNRELFAQNQELSALNKELLESQDALFQLADDMQEYMFQNSMYQEMLKMQQAGIIAYKCDTLEILYMNDTAMDLYEINYNSGYRGLTIGALRQRVVITDDTEDVPSMPILQHVGKTADIECSITHADGSVHHMAVSSKNILLESGENIIIDVVTDVTSRVLMNQQLETACYIATNERDSAQSVLMHFSDYIYHVDLTTGMLLDQFTCRSDLKPLQAENITVPCNYDEFIKNAIDFLGLEFISSNGKSGMNWTCKNLLKAFYFGISNCEAEFWHKSTDTYHRITGLISVDPQSCHVVMTVIGNDITLQRKQEYEEQRLLKEAQAAAEQSAAMLEEKQAELESKHKELETAYGELVEFNSIVQGLQSIFDSCYYLDLTADRFLEVKGNNVMRKVFTSGRSAREAMLAYIRSDAYPDYWRKLFEFSDLNTLAQRVKDKPYITIEYESKTMGWIRGYLVPAQYNQNSEPTHFLYVCEIIDEEKRMQNHLQKIAETDGLTGIDNRSSGERKISAYVQNRHPGAFGVLDCDDFKGINDNYGHGVGDKVLVTVANSLKEAFGSRNVVLRLGGDEFAFYLLNCTTTTMLTSMVSKFFTILDSIYLPQMDGRKISVSVGAVIYKGKNGATFEKLYAEADQHLYKSKKFTGNHLTI</sequence>
<reference evidence="3 4" key="1">
    <citation type="submission" date="2019-08" db="EMBL/GenBank/DDBJ databases">
        <title>In-depth cultivation of the pig gut microbiome towards novel bacterial diversity and tailored functional studies.</title>
        <authorList>
            <person name="Wylensek D."/>
            <person name="Hitch T.C.A."/>
            <person name="Clavel T."/>
        </authorList>
    </citation>
    <scope>NUCLEOTIDE SEQUENCE [LARGE SCALE GENOMIC DNA]</scope>
    <source>
        <strain evidence="3 4">WCA-693-APC-5D-A</strain>
    </source>
</reference>
<dbReference type="PROSITE" id="PS50887">
    <property type="entry name" value="GGDEF"/>
    <property type="match status" value="1"/>
</dbReference>
<evidence type="ECO:0000313" key="4">
    <source>
        <dbReference type="Proteomes" id="UP000433181"/>
    </source>
</evidence>
<dbReference type="AlphaFoldDB" id="A0A6I2UJF3"/>
<keyword evidence="1" id="KW-0175">Coiled coil</keyword>
<dbReference type="SUPFAM" id="SSF55073">
    <property type="entry name" value="Nucleotide cyclase"/>
    <property type="match status" value="1"/>
</dbReference>
<gene>
    <name evidence="3" type="ORF">FYJ84_09975</name>
</gene>
<dbReference type="GeneID" id="96779252"/>
<name>A0A6I2UJF3_9FIRM</name>
<dbReference type="NCBIfam" id="TIGR00254">
    <property type="entry name" value="GGDEF"/>
    <property type="match status" value="1"/>
</dbReference>
<dbReference type="InterPro" id="IPR029787">
    <property type="entry name" value="Nucleotide_cyclase"/>
</dbReference>
<evidence type="ECO:0000259" key="2">
    <source>
        <dbReference type="PROSITE" id="PS50887"/>
    </source>
</evidence>
<evidence type="ECO:0000256" key="1">
    <source>
        <dbReference type="SAM" id="Coils"/>
    </source>
</evidence>
<dbReference type="Gene3D" id="3.30.70.270">
    <property type="match status" value="1"/>
</dbReference>
<organism evidence="3 4">
    <name type="scientific">Anaerovibrio slackiae</name>
    <dbReference type="NCBI Taxonomy" id="2652309"/>
    <lineage>
        <taxon>Bacteria</taxon>
        <taxon>Bacillati</taxon>
        <taxon>Bacillota</taxon>
        <taxon>Negativicutes</taxon>
        <taxon>Selenomonadales</taxon>
        <taxon>Selenomonadaceae</taxon>
        <taxon>Anaerovibrio</taxon>
    </lineage>
</organism>
<dbReference type="InterPro" id="IPR043128">
    <property type="entry name" value="Rev_trsase/Diguanyl_cyclase"/>
</dbReference>
<feature type="coiled-coil region" evidence="1">
    <location>
        <begin position="149"/>
        <end position="187"/>
    </location>
</feature>
<dbReference type="PANTHER" id="PTHR46663:SF2">
    <property type="entry name" value="GGDEF DOMAIN-CONTAINING PROTEIN"/>
    <property type="match status" value="1"/>
</dbReference>
<protein>
    <submittedName>
        <fullName evidence="3">GGDEF domain-containing protein</fullName>
    </submittedName>
</protein>
<dbReference type="CDD" id="cd01949">
    <property type="entry name" value="GGDEF"/>
    <property type="match status" value="1"/>
</dbReference>
<proteinExistence type="predicted"/>
<evidence type="ECO:0000313" key="3">
    <source>
        <dbReference type="EMBL" id="MSU09311.1"/>
    </source>
</evidence>
<keyword evidence="4" id="KW-1185">Reference proteome</keyword>
<dbReference type="PANTHER" id="PTHR46663">
    <property type="entry name" value="DIGUANYLATE CYCLASE DGCT-RELATED"/>
    <property type="match status" value="1"/>
</dbReference>
<dbReference type="SMART" id="SM00267">
    <property type="entry name" value="GGDEF"/>
    <property type="match status" value="1"/>
</dbReference>
<accession>A0A6I2UJF3</accession>
<feature type="coiled-coil region" evidence="1">
    <location>
        <begin position="483"/>
        <end position="517"/>
    </location>
</feature>
<dbReference type="RefSeq" id="WP_154407483.1">
    <property type="nucleotide sequence ID" value="NZ_VUNR01000020.1"/>
</dbReference>
<dbReference type="InterPro" id="IPR000160">
    <property type="entry name" value="GGDEF_dom"/>
</dbReference>
<feature type="domain" description="GGDEF" evidence="2">
    <location>
        <begin position="680"/>
        <end position="811"/>
    </location>
</feature>
<dbReference type="InterPro" id="IPR052163">
    <property type="entry name" value="DGC-Regulatory_Protein"/>
</dbReference>
<dbReference type="SUPFAM" id="SSF55785">
    <property type="entry name" value="PYP-like sensor domain (PAS domain)"/>
    <property type="match status" value="1"/>
</dbReference>
<dbReference type="InterPro" id="IPR035965">
    <property type="entry name" value="PAS-like_dom_sf"/>
</dbReference>
<comment type="caution">
    <text evidence="3">The sequence shown here is derived from an EMBL/GenBank/DDBJ whole genome shotgun (WGS) entry which is preliminary data.</text>
</comment>